<evidence type="ECO:0000259" key="8">
    <source>
        <dbReference type="PROSITE" id="PS50850"/>
    </source>
</evidence>
<dbReference type="PANTHER" id="PTHR42718">
    <property type="entry name" value="MAJOR FACILITATOR SUPERFAMILY MULTIDRUG TRANSPORTER MFSC"/>
    <property type="match status" value="1"/>
</dbReference>
<feature type="transmembrane region" description="Helical" evidence="7">
    <location>
        <begin position="296"/>
        <end position="316"/>
    </location>
</feature>
<keyword evidence="3" id="KW-1003">Cell membrane</keyword>
<dbReference type="InterPro" id="IPR036259">
    <property type="entry name" value="MFS_trans_sf"/>
</dbReference>
<reference evidence="9 10" key="1">
    <citation type="submission" date="2020-03" db="EMBL/GenBank/DDBJ databases">
        <title>Sequencing the genomes of 1000 actinobacteria strains.</title>
        <authorList>
            <person name="Klenk H.-P."/>
        </authorList>
    </citation>
    <scope>NUCLEOTIDE SEQUENCE [LARGE SCALE GENOMIC DNA]</scope>
    <source>
        <strain evidence="9 10">DSM 45668</strain>
    </source>
</reference>
<dbReference type="PROSITE" id="PS50850">
    <property type="entry name" value="MFS"/>
    <property type="match status" value="1"/>
</dbReference>
<feature type="domain" description="Major facilitator superfamily (MFS) profile" evidence="8">
    <location>
        <begin position="10"/>
        <end position="447"/>
    </location>
</feature>
<evidence type="ECO:0000256" key="3">
    <source>
        <dbReference type="ARBA" id="ARBA00022475"/>
    </source>
</evidence>
<evidence type="ECO:0000256" key="4">
    <source>
        <dbReference type="ARBA" id="ARBA00022692"/>
    </source>
</evidence>
<evidence type="ECO:0000313" key="10">
    <source>
        <dbReference type="Proteomes" id="UP000754495"/>
    </source>
</evidence>
<dbReference type="CDD" id="cd17321">
    <property type="entry name" value="MFS_MMR_MDR_like"/>
    <property type="match status" value="1"/>
</dbReference>
<comment type="caution">
    <text evidence="9">The sequence shown here is derived from an EMBL/GenBank/DDBJ whole genome shotgun (WGS) entry which is preliminary data.</text>
</comment>
<feature type="transmembrane region" description="Helical" evidence="7">
    <location>
        <begin position="458"/>
        <end position="479"/>
    </location>
</feature>
<evidence type="ECO:0000256" key="6">
    <source>
        <dbReference type="ARBA" id="ARBA00023136"/>
    </source>
</evidence>
<dbReference type="Pfam" id="PF07690">
    <property type="entry name" value="MFS_1"/>
    <property type="match status" value="1"/>
</dbReference>
<dbReference type="SUPFAM" id="SSF103473">
    <property type="entry name" value="MFS general substrate transporter"/>
    <property type="match status" value="1"/>
</dbReference>
<keyword evidence="10" id="KW-1185">Reference proteome</keyword>
<sequence>MAGGRRDWLALAVLVLPVLLLSVDMTVLGFALPYLSEDLGPTAAEQLWIVDIYSFVLGGLLVLMGTLGDRIGRRRLLLCGAVAFGAASVFAAFAASPGLLIAARALLGVGGATLMPSTLGLIRTIFTDPGRRRTAIAVWGAGFSGGMALGPVLGGWLLEHFWWGSVFLINVPVMLVLLALGPVLLPEAQDPRPGRFDPVSALLSLAAILPVVYGIKRFAQQGPDALGALVVVAGALLGVVFVRRQRALDDPMLDLRLFRDRRFSASLLTNMLGVFSLVGLLVLLPQHLQLVLGRSPVVAALWLLPTTAAGILGAFAAARLARHVPVRWLVGGGLLAAAAGFGALVVTGLDTGPGVLVTALTLVGFGVSVSETLTNDLIVTVAPAERAGAASAISETGFELGGALGTAVLGSIAAAVYRSGLPAGAGEAARETLGGAVAAAAALPPAQADTLLAAAKTAFVHGLQVSAVAGAVLLTYTAVQAMVLLRRPVEAAPVQQRPAGVPR</sequence>
<dbReference type="EMBL" id="JAANOU010000001">
    <property type="protein sequence ID" value="NIH80574.1"/>
    <property type="molecule type" value="Genomic_DNA"/>
</dbReference>
<feature type="transmembrane region" description="Helical" evidence="7">
    <location>
        <begin position="162"/>
        <end position="184"/>
    </location>
</feature>
<organism evidence="9 10">
    <name type="scientific">Amycolatopsis viridis</name>
    <dbReference type="NCBI Taxonomy" id="185678"/>
    <lineage>
        <taxon>Bacteria</taxon>
        <taxon>Bacillati</taxon>
        <taxon>Actinomycetota</taxon>
        <taxon>Actinomycetes</taxon>
        <taxon>Pseudonocardiales</taxon>
        <taxon>Pseudonocardiaceae</taxon>
        <taxon>Amycolatopsis</taxon>
    </lineage>
</organism>
<evidence type="ECO:0000313" key="9">
    <source>
        <dbReference type="EMBL" id="NIH80574.1"/>
    </source>
</evidence>
<evidence type="ECO:0000256" key="5">
    <source>
        <dbReference type="ARBA" id="ARBA00022989"/>
    </source>
</evidence>
<feature type="transmembrane region" description="Helical" evidence="7">
    <location>
        <begin position="76"/>
        <end position="95"/>
    </location>
</feature>
<dbReference type="Proteomes" id="UP000754495">
    <property type="component" value="Unassembled WGS sequence"/>
</dbReference>
<protein>
    <submittedName>
        <fullName evidence="9">DHA2 family multidrug resistance protein-like MFS transporter</fullName>
    </submittedName>
</protein>
<dbReference type="InterPro" id="IPR020846">
    <property type="entry name" value="MFS_dom"/>
</dbReference>
<accession>A0ABX0SVY4</accession>
<dbReference type="Gene3D" id="1.20.1250.20">
    <property type="entry name" value="MFS general substrate transporter like domains"/>
    <property type="match status" value="1"/>
</dbReference>
<evidence type="ECO:0000256" key="1">
    <source>
        <dbReference type="ARBA" id="ARBA00004651"/>
    </source>
</evidence>
<keyword evidence="6 7" id="KW-0472">Membrane</keyword>
<feature type="transmembrane region" description="Helical" evidence="7">
    <location>
        <begin position="134"/>
        <end position="156"/>
    </location>
</feature>
<evidence type="ECO:0000256" key="7">
    <source>
        <dbReference type="SAM" id="Phobius"/>
    </source>
</evidence>
<keyword evidence="4 7" id="KW-0812">Transmembrane</keyword>
<evidence type="ECO:0000256" key="2">
    <source>
        <dbReference type="ARBA" id="ARBA00022448"/>
    </source>
</evidence>
<feature type="transmembrane region" description="Helical" evidence="7">
    <location>
        <begin position="47"/>
        <end position="64"/>
    </location>
</feature>
<feature type="transmembrane region" description="Helical" evidence="7">
    <location>
        <begin position="328"/>
        <end position="349"/>
    </location>
</feature>
<name>A0ABX0SVY4_9PSEU</name>
<dbReference type="RefSeq" id="WP_167115019.1">
    <property type="nucleotide sequence ID" value="NZ_JAANOU010000001.1"/>
</dbReference>
<feature type="transmembrane region" description="Helical" evidence="7">
    <location>
        <begin position="196"/>
        <end position="213"/>
    </location>
</feature>
<keyword evidence="2" id="KW-0813">Transport</keyword>
<dbReference type="InterPro" id="IPR011701">
    <property type="entry name" value="MFS"/>
</dbReference>
<comment type="subcellular location">
    <subcellularLocation>
        <location evidence="1">Cell membrane</location>
        <topology evidence="1">Multi-pass membrane protein</topology>
    </subcellularLocation>
</comment>
<keyword evidence="5 7" id="KW-1133">Transmembrane helix</keyword>
<gene>
    <name evidence="9" type="ORF">FHX46_003104</name>
</gene>
<feature type="transmembrane region" description="Helical" evidence="7">
    <location>
        <begin position="101"/>
        <end position="122"/>
    </location>
</feature>
<dbReference type="PANTHER" id="PTHR42718:SF47">
    <property type="entry name" value="METHYL VIOLOGEN RESISTANCE PROTEIN SMVA"/>
    <property type="match status" value="1"/>
</dbReference>
<proteinExistence type="predicted"/>
<feature type="transmembrane region" description="Helical" evidence="7">
    <location>
        <begin position="263"/>
        <end position="284"/>
    </location>
</feature>
<feature type="transmembrane region" description="Helical" evidence="7">
    <location>
        <begin position="225"/>
        <end position="242"/>
    </location>
</feature>